<evidence type="ECO:0000256" key="2">
    <source>
        <dbReference type="ARBA" id="ARBA00005988"/>
    </source>
</evidence>
<sequence>MMKFPSALPAVAVLYLTANACLLPDEIEAERHLARYSRYPEKSPLALRARQSQANPDDTGFPIGIGDRFVHGTVPPRGLSTEDRDMKTIMNPDEITSGLQALARLYQDARFFTAPHQTYENRTVAGIVIGAGRPRVYLQGGIHARERGGPDHMLYFLADLLHARDAGTGIKYGNKSYTHEQVITALSAGIVSMPMVNPDGAAYDQKTGNCWRKNRNYKSALRTPNDDFGIGVDLNRNFDVLWDYHRYFNQTISRPASDSPISEIFRGTAPFSEPESQNAAWIAQQHPSLTWFLDLHSISGDVLYGWGDDNPQTIDPLQNFKNPAWDGKRGVTGDSPDGLVYKEYIEAEDLDAQLVTATAMSDAMNAAGDGTTVRFKPRQEAAMYAVSGGTTDWFLSRYYSHTCGAGRINGLVIEFGVESGLSCVFYPTKTQFHNSMRQVAAGLMEVVLAAAGKYGQPKIWKC</sequence>
<feature type="domain" description="Peptidase M14" evidence="9">
    <location>
        <begin position="88"/>
        <end position="450"/>
    </location>
</feature>
<comment type="similarity">
    <text evidence="2 7">Belongs to the peptidase M14 family.</text>
</comment>
<evidence type="ECO:0000256" key="7">
    <source>
        <dbReference type="PROSITE-ProRule" id="PRU01379"/>
    </source>
</evidence>
<evidence type="ECO:0000256" key="1">
    <source>
        <dbReference type="ARBA" id="ARBA00001947"/>
    </source>
</evidence>
<gene>
    <name evidence="10" type="ORF">BB8028_0002g10960</name>
</gene>
<dbReference type="Proteomes" id="UP000237441">
    <property type="component" value="Unassembled WGS sequence"/>
</dbReference>
<proteinExistence type="inferred from homology"/>
<dbReference type="PANTHER" id="PTHR11705">
    <property type="entry name" value="PROTEASE FAMILY M14 CARBOXYPEPTIDASE A,B"/>
    <property type="match status" value="1"/>
</dbReference>
<keyword evidence="8" id="KW-0732">Signal</keyword>
<evidence type="ECO:0000256" key="6">
    <source>
        <dbReference type="ARBA" id="ARBA00023049"/>
    </source>
</evidence>
<organism evidence="10 11">
    <name type="scientific">Beauveria bassiana</name>
    <name type="common">White muscardine disease fungus</name>
    <name type="synonym">Tritirachium shiotae</name>
    <dbReference type="NCBI Taxonomy" id="176275"/>
    <lineage>
        <taxon>Eukaryota</taxon>
        <taxon>Fungi</taxon>
        <taxon>Dikarya</taxon>
        <taxon>Ascomycota</taxon>
        <taxon>Pezizomycotina</taxon>
        <taxon>Sordariomycetes</taxon>
        <taxon>Hypocreomycetidae</taxon>
        <taxon>Hypocreales</taxon>
        <taxon>Cordycipitaceae</taxon>
        <taxon>Beauveria</taxon>
    </lineage>
</organism>
<dbReference type="SMART" id="SM00631">
    <property type="entry name" value="Zn_pept"/>
    <property type="match status" value="1"/>
</dbReference>
<dbReference type="GO" id="GO:0006508">
    <property type="term" value="P:proteolysis"/>
    <property type="evidence" value="ECO:0007669"/>
    <property type="project" value="UniProtKB-KW"/>
</dbReference>
<reference evidence="10 11" key="1">
    <citation type="submission" date="2016-07" db="EMBL/GenBank/DDBJ databases">
        <title>Comparative genomics of the entomopathogenic fungus Beauveria bassiana.</title>
        <authorList>
            <person name="Valero Jimenez C.A."/>
            <person name="Zwaan B.J."/>
            <person name="Van Kan J.A."/>
            <person name="Takken W."/>
            <person name="Debets A.J."/>
            <person name="Schoustra S.E."/>
            <person name="Koenraadt C.J."/>
        </authorList>
    </citation>
    <scope>NUCLEOTIDE SEQUENCE [LARGE SCALE GENOMIC DNA]</scope>
    <source>
        <strain evidence="10 11">ARSEF 8028</strain>
    </source>
</reference>
<dbReference type="OrthoDB" id="3626597at2759"/>
<evidence type="ECO:0000313" key="11">
    <source>
        <dbReference type="Proteomes" id="UP000237441"/>
    </source>
</evidence>
<comment type="caution">
    <text evidence="10">The sequence shown here is derived from an EMBL/GenBank/DDBJ whole genome shotgun (WGS) entry which is preliminary data.</text>
</comment>
<dbReference type="GO" id="GO:0008270">
    <property type="term" value="F:zinc ion binding"/>
    <property type="evidence" value="ECO:0007669"/>
    <property type="project" value="InterPro"/>
</dbReference>
<evidence type="ECO:0000259" key="9">
    <source>
        <dbReference type="PROSITE" id="PS52035"/>
    </source>
</evidence>
<evidence type="ECO:0000256" key="5">
    <source>
        <dbReference type="ARBA" id="ARBA00022833"/>
    </source>
</evidence>
<dbReference type="SUPFAM" id="SSF53187">
    <property type="entry name" value="Zn-dependent exopeptidases"/>
    <property type="match status" value="1"/>
</dbReference>
<comment type="cofactor">
    <cofactor evidence="1">
        <name>Zn(2+)</name>
        <dbReference type="ChEBI" id="CHEBI:29105"/>
    </cofactor>
</comment>
<protein>
    <recommendedName>
        <fullName evidence="9">Peptidase M14 domain-containing protein</fullName>
    </recommendedName>
</protein>
<dbReference type="GO" id="GO:0004181">
    <property type="term" value="F:metallocarboxypeptidase activity"/>
    <property type="evidence" value="ECO:0007669"/>
    <property type="project" value="InterPro"/>
</dbReference>
<keyword evidence="3" id="KW-0645">Protease</keyword>
<dbReference type="AlphaFoldDB" id="A0A2S7Y3Q0"/>
<feature type="signal peptide" evidence="8">
    <location>
        <begin position="1"/>
        <end position="29"/>
    </location>
</feature>
<keyword evidence="6" id="KW-0482">Metalloprotease</keyword>
<dbReference type="Pfam" id="PF00246">
    <property type="entry name" value="Peptidase_M14"/>
    <property type="match status" value="1"/>
</dbReference>
<keyword evidence="4" id="KW-0378">Hydrolase</keyword>
<evidence type="ECO:0000256" key="3">
    <source>
        <dbReference type="ARBA" id="ARBA00022670"/>
    </source>
</evidence>
<dbReference type="PROSITE" id="PS52035">
    <property type="entry name" value="PEPTIDASE_M14"/>
    <property type="match status" value="1"/>
</dbReference>
<keyword evidence="5" id="KW-0862">Zinc</keyword>
<evidence type="ECO:0000256" key="8">
    <source>
        <dbReference type="SAM" id="SignalP"/>
    </source>
</evidence>
<accession>A0A2S7Y3Q0</accession>
<feature type="chain" id="PRO_5015745907" description="Peptidase M14 domain-containing protein" evidence="8">
    <location>
        <begin position="30"/>
        <end position="462"/>
    </location>
</feature>
<feature type="active site" description="Proton donor/acceptor" evidence="7">
    <location>
        <position position="414"/>
    </location>
</feature>
<name>A0A2S7Y3Q0_BEABA</name>
<evidence type="ECO:0000256" key="4">
    <source>
        <dbReference type="ARBA" id="ARBA00022801"/>
    </source>
</evidence>
<evidence type="ECO:0000313" key="10">
    <source>
        <dbReference type="EMBL" id="PQK10777.1"/>
    </source>
</evidence>
<dbReference type="PRINTS" id="PR00765">
    <property type="entry name" value="CRBOXYPTASEA"/>
</dbReference>
<dbReference type="PANTHER" id="PTHR11705:SF143">
    <property type="entry name" value="SLL0236 PROTEIN"/>
    <property type="match status" value="1"/>
</dbReference>
<dbReference type="EMBL" id="JRHA01000002">
    <property type="protein sequence ID" value="PQK10777.1"/>
    <property type="molecule type" value="Genomic_DNA"/>
</dbReference>
<dbReference type="InterPro" id="IPR000834">
    <property type="entry name" value="Peptidase_M14"/>
</dbReference>
<dbReference type="Gene3D" id="3.40.630.10">
    <property type="entry name" value="Zn peptidases"/>
    <property type="match status" value="1"/>
</dbReference>